<organism evidence="2 3">
    <name type="scientific">Desulfomonile tiedjei (strain ATCC 49306 / DSM 6799 / DCB-1)</name>
    <dbReference type="NCBI Taxonomy" id="706587"/>
    <lineage>
        <taxon>Bacteria</taxon>
        <taxon>Pseudomonadati</taxon>
        <taxon>Thermodesulfobacteriota</taxon>
        <taxon>Desulfomonilia</taxon>
        <taxon>Desulfomonilales</taxon>
        <taxon>Desulfomonilaceae</taxon>
        <taxon>Desulfomonile</taxon>
    </lineage>
</organism>
<dbReference type="AlphaFoldDB" id="I4C0T2"/>
<protein>
    <submittedName>
        <fullName evidence="2">Uncharacterized protein</fullName>
    </submittedName>
</protein>
<dbReference type="HOGENOM" id="CLU_2972061_0_0_7"/>
<keyword evidence="3" id="KW-1185">Reference proteome</keyword>
<accession>I4C0T2</accession>
<dbReference type="Proteomes" id="UP000006055">
    <property type="component" value="Chromosome"/>
</dbReference>
<gene>
    <name evidence="2" type="ordered locus">Desti_0438</name>
</gene>
<dbReference type="KEGG" id="dti:Desti_0438"/>
<name>I4C0T2_DESTA</name>
<reference evidence="3" key="1">
    <citation type="submission" date="2012-06" db="EMBL/GenBank/DDBJ databases">
        <title>Complete sequence of chromosome of Desulfomonile tiedjei DSM 6799.</title>
        <authorList>
            <person name="Lucas S."/>
            <person name="Copeland A."/>
            <person name="Lapidus A."/>
            <person name="Glavina del Rio T."/>
            <person name="Dalin E."/>
            <person name="Tice H."/>
            <person name="Bruce D."/>
            <person name="Goodwin L."/>
            <person name="Pitluck S."/>
            <person name="Peters L."/>
            <person name="Ovchinnikova G."/>
            <person name="Zeytun A."/>
            <person name="Lu M."/>
            <person name="Kyrpides N."/>
            <person name="Mavromatis K."/>
            <person name="Ivanova N."/>
            <person name="Brettin T."/>
            <person name="Detter J.C."/>
            <person name="Han C."/>
            <person name="Larimer F."/>
            <person name="Land M."/>
            <person name="Hauser L."/>
            <person name="Markowitz V."/>
            <person name="Cheng J.-F."/>
            <person name="Hugenholtz P."/>
            <person name="Woyke T."/>
            <person name="Wu D."/>
            <person name="Spring S."/>
            <person name="Schroeder M."/>
            <person name="Brambilla E."/>
            <person name="Klenk H.-P."/>
            <person name="Eisen J.A."/>
        </authorList>
    </citation>
    <scope>NUCLEOTIDE SEQUENCE [LARGE SCALE GENOMIC DNA]</scope>
    <source>
        <strain evidence="3">ATCC 49306 / DSM 6799 / DCB-1</strain>
    </source>
</reference>
<evidence type="ECO:0000313" key="3">
    <source>
        <dbReference type="Proteomes" id="UP000006055"/>
    </source>
</evidence>
<evidence type="ECO:0000313" key="2">
    <source>
        <dbReference type="EMBL" id="AFM23173.1"/>
    </source>
</evidence>
<sequence>MNSLDGANPHTFAAVPYGVFSGSEVLSQGVAGTSWKEDRGSTFSEKALPDFTSRNELV</sequence>
<proteinExistence type="predicted"/>
<evidence type="ECO:0000256" key="1">
    <source>
        <dbReference type="SAM" id="MobiDB-lite"/>
    </source>
</evidence>
<dbReference type="EMBL" id="CP003360">
    <property type="protein sequence ID" value="AFM23173.1"/>
    <property type="molecule type" value="Genomic_DNA"/>
</dbReference>
<feature type="region of interest" description="Disordered" evidence="1">
    <location>
        <begin position="31"/>
        <end position="58"/>
    </location>
</feature>